<proteinExistence type="predicted"/>
<dbReference type="Proteomes" id="UP001177021">
    <property type="component" value="Unassembled WGS sequence"/>
</dbReference>
<organism evidence="1 2">
    <name type="scientific">Trifolium pratense</name>
    <name type="common">Red clover</name>
    <dbReference type="NCBI Taxonomy" id="57577"/>
    <lineage>
        <taxon>Eukaryota</taxon>
        <taxon>Viridiplantae</taxon>
        <taxon>Streptophyta</taxon>
        <taxon>Embryophyta</taxon>
        <taxon>Tracheophyta</taxon>
        <taxon>Spermatophyta</taxon>
        <taxon>Magnoliopsida</taxon>
        <taxon>eudicotyledons</taxon>
        <taxon>Gunneridae</taxon>
        <taxon>Pentapetalae</taxon>
        <taxon>rosids</taxon>
        <taxon>fabids</taxon>
        <taxon>Fabales</taxon>
        <taxon>Fabaceae</taxon>
        <taxon>Papilionoideae</taxon>
        <taxon>50 kb inversion clade</taxon>
        <taxon>NPAAA clade</taxon>
        <taxon>Hologalegina</taxon>
        <taxon>IRL clade</taxon>
        <taxon>Trifolieae</taxon>
        <taxon>Trifolium</taxon>
    </lineage>
</organism>
<accession>A0ACB0IV33</accession>
<keyword evidence="2" id="KW-1185">Reference proteome</keyword>
<name>A0ACB0IV33_TRIPR</name>
<evidence type="ECO:0000313" key="1">
    <source>
        <dbReference type="EMBL" id="CAJ2635776.1"/>
    </source>
</evidence>
<protein>
    <submittedName>
        <fullName evidence="1">Uncharacterized protein</fullName>
    </submittedName>
</protein>
<reference evidence="1" key="1">
    <citation type="submission" date="2023-10" db="EMBL/GenBank/DDBJ databases">
        <authorList>
            <person name="Rodriguez Cubillos JULIANA M."/>
            <person name="De Vega J."/>
        </authorList>
    </citation>
    <scope>NUCLEOTIDE SEQUENCE</scope>
</reference>
<sequence>MSTLATQFVTIVTLLLVLLIKIDGDSISPIPNDEVNKNSTTNIVVEVGVDQIDPVDCTNRPEICSNGEFPPRSVCCRNRCVDLTSDINNCGFCGFSCPSNNWHCCNRLCINTNFSPLNCGGCGNTCPIGRLCLLGTCAFTPPAEPTPAVPTPAQPAPVQPTPVQPAQPPLLPPRLPEQKSLKMSNHQPDQYPKHPSPDGVIYNYNLIL</sequence>
<evidence type="ECO:0000313" key="2">
    <source>
        <dbReference type="Proteomes" id="UP001177021"/>
    </source>
</evidence>
<dbReference type="EMBL" id="CASHSV030000002">
    <property type="protein sequence ID" value="CAJ2635776.1"/>
    <property type="molecule type" value="Genomic_DNA"/>
</dbReference>
<gene>
    <name evidence="1" type="ORF">MILVUS5_LOCUS6390</name>
</gene>
<comment type="caution">
    <text evidence="1">The sequence shown here is derived from an EMBL/GenBank/DDBJ whole genome shotgun (WGS) entry which is preliminary data.</text>
</comment>